<dbReference type="InterPro" id="IPR002830">
    <property type="entry name" value="UbiD"/>
</dbReference>
<feature type="active site" description="Proton donor" evidence="1">
    <location>
        <position position="278"/>
    </location>
</feature>
<keyword evidence="1" id="KW-0058">Aromatic hydrocarbons catabolism</keyword>
<evidence type="ECO:0000259" key="3">
    <source>
        <dbReference type="Pfam" id="PF20695"/>
    </source>
</evidence>
<comment type="caution">
    <text evidence="1">Lacks conserved residue(s) required for the propagation of feature annotation.</text>
</comment>
<dbReference type="GO" id="GO:0005737">
    <property type="term" value="C:cytoplasm"/>
    <property type="evidence" value="ECO:0007669"/>
    <property type="project" value="TreeGrafter"/>
</dbReference>
<feature type="binding site" evidence="1">
    <location>
        <position position="166"/>
    </location>
    <ligand>
        <name>K(+)</name>
        <dbReference type="ChEBI" id="CHEBI:29103"/>
    </ligand>
</feature>
<keyword evidence="1" id="KW-0288">FMN</keyword>
<keyword evidence="1" id="KW-0456">Lyase</keyword>
<dbReference type="SUPFAM" id="SSF143968">
    <property type="entry name" value="UbiD C-terminal domain-like"/>
    <property type="match status" value="1"/>
</dbReference>
<keyword evidence="1" id="KW-0210">Decarboxylase</keyword>
<dbReference type="EMBL" id="CP029189">
    <property type="protein sequence ID" value="QES56658.1"/>
    <property type="molecule type" value="Genomic_DNA"/>
</dbReference>
<comment type="catalytic activity">
    <reaction evidence="1">
        <text>pyrrole-2-carboxylate + H2O = 1H-pyrrole + hydrogencarbonate</text>
        <dbReference type="Rhea" id="RHEA:31379"/>
        <dbReference type="ChEBI" id="CHEBI:15377"/>
        <dbReference type="ChEBI" id="CHEBI:17544"/>
        <dbReference type="ChEBI" id="CHEBI:19203"/>
        <dbReference type="ChEBI" id="CHEBI:27660"/>
        <dbReference type="EC" id="4.1.1.93"/>
    </reaction>
</comment>
<keyword evidence="1" id="KW-0630">Potassium</keyword>
<protein>
    <recommendedName>
        <fullName evidence="1">Pyrrole-2-carboxylic acid decarboxylase</fullName>
        <shortName evidence="1">P2C decarboxylase</shortName>
        <ecNumber evidence="1">4.1.1.93</ecNumber>
    </recommendedName>
</protein>
<dbReference type="Pfam" id="PF20695">
    <property type="entry name" value="UbiD_N"/>
    <property type="match status" value="1"/>
</dbReference>
<accession>A0A5P2DR69</accession>
<dbReference type="PANTHER" id="PTHR30108:SF17">
    <property type="entry name" value="FERULIC ACID DECARBOXYLASE 1"/>
    <property type="match status" value="1"/>
</dbReference>
<dbReference type="PANTHER" id="PTHR30108">
    <property type="entry name" value="3-OCTAPRENYL-4-HYDROXYBENZOATE CARBOXY-LYASE-RELATED"/>
    <property type="match status" value="1"/>
</dbReference>
<reference evidence="5 6" key="1">
    <citation type="submission" date="2018-05" db="EMBL/GenBank/DDBJ databases">
        <title>Streptomyces venezuelae.</title>
        <authorList>
            <person name="Kim W."/>
            <person name="Lee N."/>
            <person name="Cho B.-K."/>
        </authorList>
    </citation>
    <scope>NUCLEOTIDE SEQUENCE [LARGE SCALE GENOMIC DNA]</scope>
    <source>
        <strain evidence="5 6">ATCC 21018</strain>
    </source>
</reference>
<dbReference type="InterPro" id="IPR032903">
    <property type="entry name" value="FDC-like"/>
</dbReference>
<keyword evidence="1" id="KW-0285">Flavoprotein</keyword>
<dbReference type="GO" id="GO:0046872">
    <property type="term" value="F:metal ion binding"/>
    <property type="evidence" value="ECO:0007669"/>
    <property type="project" value="UniProtKB-KW"/>
</dbReference>
<dbReference type="Proteomes" id="UP000324101">
    <property type="component" value="Chromosome"/>
</dbReference>
<dbReference type="Gene3D" id="3.40.1670.10">
    <property type="entry name" value="UbiD C-terminal domain-like"/>
    <property type="match status" value="1"/>
</dbReference>
<dbReference type="AlphaFoldDB" id="A0A5P2DR69"/>
<feature type="binding site" evidence="1">
    <location>
        <position position="170"/>
    </location>
    <ligand>
        <name>prenylated FMN</name>
        <dbReference type="ChEBI" id="CHEBI:87746"/>
    </ligand>
</feature>
<dbReference type="NCBIfam" id="TIGR00148">
    <property type="entry name" value="UbiD family decarboxylase"/>
    <property type="match status" value="1"/>
</dbReference>
<evidence type="ECO:0000313" key="6">
    <source>
        <dbReference type="Proteomes" id="UP000324101"/>
    </source>
</evidence>
<name>A0A5P2DR69_STRVZ</name>
<dbReference type="EC" id="4.1.1.93" evidence="1"/>
<evidence type="ECO:0000259" key="4">
    <source>
        <dbReference type="Pfam" id="PF20696"/>
    </source>
</evidence>
<organism evidence="5 6">
    <name type="scientific">Streptomyces venezuelae</name>
    <dbReference type="NCBI Taxonomy" id="54571"/>
    <lineage>
        <taxon>Bacteria</taxon>
        <taxon>Bacillati</taxon>
        <taxon>Actinomycetota</taxon>
        <taxon>Actinomycetes</taxon>
        <taxon>Kitasatosporales</taxon>
        <taxon>Streptomycetaceae</taxon>
        <taxon>Streptomyces</taxon>
    </lineage>
</organism>
<dbReference type="Pfam" id="PF20696">
    <property type="entry name" value="UbiD_C"/>
    <property type="match status" value="1"/>
</dbReference>
<dbReference type="InterPro" id="IPR049383">
    <property type="entry name" value="UbiD-like_N"/>
</dbReference>
<dbReference type="SUPFAM" id="SSF50475">
    <property type="entry name" value="FMN-binding split barrel"/>
    <property type="match status" value="1"/>
</dbReference>
<keyword evidence="1" id="KW-0464">Manganese</keyword>
<feature type="binding site" evidence="1">
    <location>
        <position position="218"/>
    </location>
    <ligand>
        <name>K(+)</name>
        <dbReference type="ChEBI" id="CHEBI:29103"/>
    </ligand>
</feature>
<comment type="cofactor">
    <cofactor evidence="1">
        <name>Mn(2+)</name>
        <dbReference type="ChEBI" id="CHEBI:29035"/>
    </cofactor>
    <text evidence="1">Binds 1 Mn(2+) per subunit.</text>
</comment>
<gene>
    <name evidence="5" type="ORF">DEJ51_22800</name>
</gene>
<feature type="domain" description="3-octaprenyl-4-hydroxybenzoate carboxy-lyase-like Rift-related" evidence="2">
    <location>
        <begin position="115"/>
        <end position="314"/>
    </location>
</feature>
<feature type="domain" description="3-octaprenyl-4-hydroxybenzoate carboxy-lyase-like N-terminal" evidence="3">
    <location>
        <begin position="12"/>
        <end position="99"/>
    </location>
</feature>
<evidence type="ECO:0000313" key="5">
    <source>
        <dbReference type="EMBL" id="QES56658.1"/>
    </source>
</evidence>
<feature type="domain" description="3-octaprenyl-4-hydroxybenzoate carboxy-lyase-like C-terminal" evidence="4">
    <location>
        <begin position="320"/>
        <end position="455"/>
    </location>
</feature>
<feature type="binding site" evidence="1">
    <location>
        <position position="221"/>
    </location>
    <ligand>
        <name>K(+)</name>
        <dbReference type="ChEBI" id="CHEBI:29103"/>
    </ligand>
</feature>
<proteinExistence type="inferred from homology"/>
<comment type="catalytic activity">
    <reaction evidence="1">
        <text>pyrrole-2-carboxylate + H(+) = 1H-pyrrole + CO2</text>
        <dbReference type="Rhea" id="RHEA:31375"/>
        <dbReference type="ChEBI" id="CHEBI:15378"/>
        <dbReference type="ChEBI" id="CHEBI:16526"/>
        <dbReference type="ChEBI" id="CHEBI:19203"/>
        <dbReference type="ChEBI" id="CHEBI:27660"/>
        <dbReference type="EC" id="4.1.1.93"/>
    </reaction>
</comment>
<feature type="binding site" evidence="1">
    <location>
        <position position="187"/>
    </location>
    <ligand>
        <name>prenylated FMN</name>
        <dbReference type="ChEBI" id="CHEBI:87746"/>
    </ligand>
</feature>
<evidence type="ECO:0000259" key="2">
    <source>
        <dbReference type="Pfam" id="PF01977"/>
    </source>
</evidence>
<dbReference type="GO" id="GO:0034941">
    <property type="term" value="F:pyrrole-2-carboxylate decarboxylase activity"/>
    <property type="evidence" value="ECO:0007669"/>
    <property type="project" value="UniProtKB-EC"/>
</dbReference>
<comment type="similarity">
    <text evidence="1">Belongs to the UbiD family. UbiD-like/FDC subfamily.</text>
</comment>
<feature type="binding site" evidence="1">
    <location>
        <position position="229"/>
    </location>
    <ligand>
        <name>Mn(2+)</name>
        <dbReference type="ChEBI" id="CHEBI:29035"/>
    </ligand>
</feature>
<feature type="binding site" evidence="1">
    <location>
        <position position="229"/>
    </location>
    <ligand>
        <name>prenylated FMN</name>
        <dbReference type="ChEBI" id="CHEBI:87746"/>
    </ligand>
</feature>
<dbReference type="InterPro" id="IPR048304">
    <property type="entry name" value="UbiD_Rift_dom"/>
</dbReference>
<keyword evidence="1" id="KW-0479">Metal-binding</keyword>
<dbReference type="RefSeq" id="WP_150259315.1">
    <property type="nucleotide sequence ID" value="NZ_CP029189.1"/>
</dbReference>
<comment type="cofactor">
    <cofactor evidence="1">
        <name>K(+)</name>
        <dbReference type="ChEBI" id="CHEBI:29103"/>
    </cofactor>
    <text evidence="1">Binds 1 K(+) per subunit.</text>
</comment>
<evidence type="ECO:0000256" key="1">
    <source>
        <dbReference type="HAMAP-Rule" id="MF_01983"/>
    </source>
</evidence>
<dbReference type="InterPro" id="IPR049381">
    <property type="entry name" value="UbiD-like_C"/>
</dbReference>
<dbReference type="Pfam" id="PF01977">
    <property type="entry name" value="UbiD"/>
    <property type="match status" value="1"/>
</dbReference>
<feature type="binding site" evidence="1">
    <location>
        <position position="229"/>
    </location>
    <ligand>
        <name>K(+)</name>
        <dbReference type="ChEBI" id="CHEBI:29103"/>
    </ligand>
</feature>
<dbReference type="HAMAP" id="MF_01983">
    <property type="entry name" value="UbiD_FDC"/>
    <property type="match status" value="1"/>
</dbReference>
<comment type="cofactor">
    <cofactor evidence="1">
        <name>prenylated FMN</name>
        <dbReference type="ChEBI" id="CHEBI:87746"/>
    </cofactor>
    <text evidence="1">Binds 1 prenylated FMN per subunit.</text>
</comment>
<comment type="function">
    <text evidence="1">Catalyzes the prenyl-FMN-dependent decarboxylation of pyrrole-2-carboxylate (P2C). Can also catalyze the carboxylation of pyrrole in the presence of elevated concentrations of CO(2) or bicarbonate.</text>
</comment>
<dbReference type="OrthoDB" id="9809841at2"/>
<sequence>MTKHLTSLREHLAALAELGDVRELHTPADTHLEIGAVIRRSAENRDPAPLFTAVKGYAPGFRVLGAPAALSSAPGAPWARVALSLGLDAAAHPLDIVEELAAARGREPIAPVVVDHGPCQENVLLGEDATLDSFPVPLIHDGDGGRYINTWGAIVVRTPDGSWTNWSIARVMMIDGRRMAGMVRPLQDVGKIFKLWRDRGEPMPFALVQGAEPAVPFACGMGLPSGTDEAGYLGAHFGEPLELVRCKTVDLEVPATAEIVIEGHVSLDETAPEGPMGEYAGYLTGKANPWPVFHISAITHRDNPILPVVSAGKPVEEDHTAVGTTYSAEALHQLRAAGLPVTAAWIVPETAINLLAVTVPRDWRERSAFTSTRMLTRAIAHLALRPKVGYWVTRIMVLDDDIDPTDLRDLMWAFHTRSHPTRGQILIEDQKVTPLHVVYSPEELAEGGPKIAYDCLLHPDEDKRARSTAFKDNFSADIQARALAIWENR</sequence>
<comment type="subunit">
    <text evidence="1">Homodimer.</text>
</comment>